<feature type="compositionally biased region" description="Polar residues" evidence="1">
    <location>
        <begin position="43"/>
        <end position="80"/>
    </location>
</feature>
<evidence type="ECO:0000313" key="2">
    <source>
        <dbReference type="EMBL" id="KAK0063238.1"/>
    </source>
</evidence>
<evidence type="ECO:0000256" key="1">
    <source>
        <dbReference type="SAM" id="MobiDB-lite"/>
    </source>
</evidence>
<gene>
    <name evidence="2" type="ORF">Bpfe_007434</name>
</gene>
<name>A0AAD8BYZ3_BIOPF</name>
<keyword evidence="3" id="KW-1185">Reference proteome</keyword>
<evidence type="ECO:0000313" key="3">
    <source>
        <dbReference type="Proteomes" id="UP001233172"/>
    </source>
</evidence>
<proteinExistence type="predicted"/>
<feature type="region of interest" description="Disordered" evidence="1">
    <location>
        <begin position="34"/>
        <end position="98"/>
    </location>
</feature>
<organism evidence="2 3">
    <name type="scientific">Biomphalaria pfeifferi</name>
    <name type="common">Bloodfluke planorb</name>
    <name type="synonym">Freshwater snail</name>
    <dbReference type="NCBI Taxonomy" id="112525"/>
    <lineage>
        <taxon>Eukaryota</taxon>
        <taxon>Metazoa</taxon>
        <taxon>Spiralia</taxon>
        <taxon>Lophotrochozoa</taxon>
        <taxon>Mollusca</taxon>
        <taxon>Gastropoda</taxon>
        <taxon>Heterobranchia</taxon>
        <taxon>Euthyneura</taxon>
        <taxon>Panpulmonata</taxon>
        <taxon>Hygrophila</taxon>
        <taxon>Lymnaeoidea</taxon>
        <taxon>Planorbidae</taxon>
        <taxon>Biomphalaria</taxon>
    </lineage>
</organism>
<protein>
    <submittedName>
        <fullName evidence="2">Uncharacterized protein</fullName>
    </submittedName>
</protein>
<dbReference type="EMBL" id="JASAOG010000022">
    <property type="protein sequence ID" value="KAK0063238.1"/>
    <property type="molecule type" value="Genomic_DNA"/>
</dbReference>
<dbReference type="Proteomes" id="UP001233172">
    <property type="component" value="Unassembled WGS sequence"/>
</dbReference>
<sequence>MENRNIERQDIYNDDEDWWREFRTVDPVPAQHTETPVLLTPPVNENNFPSDVQPDSTTYQMDNPINLSHTHTEPTNNRRPASTRERKKPVWQKNYFMK</sequence>
<dbReference type="AlphaFoldDB" id="A0AAD8BYZ3"/>
<reference evidence="2" key="1">
    <citation type="journal article" date="2023" name="PLoS Negl. Trop. Dis.">
        <title>A genome sequence for Biomphalaria pfeifferi, the major vector snail for the human-infecting parasite Schistosoma mansoni.</title>
        <authorList>
            <person name="Bu L."/>
            <person name="Lu L."/>
            <person name="Laidemitt M.R."/>
            <person name="Zhang S.M."/>
            <person name="Mutuku M."/>
            <person name="Mkoji G."/>
            <person name="Steinauer M."/>
            <person name="Loker E.S."/>
        </authorList>
    </citation>
    <scope>NUCLEOTIDE SEQUENCE</scope>
    <source>
        <strain evidence="2">KasaAsao</strain>
    </source>
</reference>
<reference evidence="2" key="2">
    <citation type="submission" date="2023-04" db="EMBL/GenBank/DDBJ databases">
        <authorList>
            <person name="Bu L."/>
            <person name="Lu L."/>
            <person name="Laidemitt M.R."/>
            <person name="Zhang S.M."/>
            <person name="Mutuku M."/>
            <person name="Mkoji G."/>
            <person name="Steinauer M."/>
            <person name="Loker E.S."/>
        </authorList>
    </citation>
    <scope>NUCLEOTIDE SEQUENCE</scope>
    <source>
        <strain evidence="2">KasaAsao</strain>
        <tissue evidence="2">Whole Snail</tissue>
    </source>
</reference>
<comment type="caution">
    <text evidence="2">The sequence shown here is derived from an EMBL/GenBank/DDBJ whole genome shotgun (WGS) entry which is preliminary data.</text>
</comment>
<accession>A0AAD8BYZ3</accession>